<dbReference type="InterPro" id="IPR027417">
    <property type="entry name" value="P-loop_NTPase"/>
</dbReference>
<comment type="similarity">
    <text evidence="3">Belongs to the small GTPase superfamily. Arf family.</text>
</comment>
<evidence type="ECO:0000313" key="14">
    <source>
        <dbReference type="EMBL" id="CAI9716722.1"/>
    </source>
</evidence>
<protein>
    <submittedName>
        <fullName evidence="14">Secernin-2-like</fullName>
    </submittedName>
</protein>
<keyword evidence="8" id="KW-0653">Protein transport</keyword>
<evidence type="ECO:0000256" key="10">
    <source>
        <dbReference type="ARBA" id="ARBA00023134"/>
    </source>
</evidence>
<organism evidence="14 15">
    <name type="scientific">Octopus vulgaris</name>
    <name type="common">Common octopus</name>
    <dbReference type="NCBI Taxonomy" id="6645"/>
    <lineage>
        <taxon>Eukaryota</taxon>
        <taxon>Metazoa</taxon>
        <taxon>Spiralia</taxon>
        <taxon>Lophotrochozoa</taxon>
        <taxon>Mollusca</taxon>
        <taxon>Cephalopoda</taxon>
        <taxon>Coleoidea</taxon>
        <taxon>Octopodiformes</taxon>
        <taxon>Octopoda</taxon>
        <taxon>Incirrata</taxon>
        <taxon>Octopodidae</taxon>
        <taxon>Octopus</taxon>
    </lineage>
</organism>
<dbReference type="GO" id="GO:0006508">
    <property type="term" value="P:proteolysis"/>
    <property type="evidence" value="ECO:0007669"/>
    <property type="project" value="InterPro"/>
</dbReference>
<dbReference type="InterPro" id="IPR005322">
    <property type="entry name" value="Peptidase_C69"/>
</dbReference>
<keyword evidence="6 12" id="KW-0547">Nucleotide-binding</keyword>
<dbReference type="Pfam" id="PF00025">
    <property type="entry name" value="Arf"/>
    <property type="match status" value="1"/>
</dbReference>
<dbReference type="AlphaFoldDB" id="A0AA36EXI0"/>
<evidence type="ECO:0000256" key="7">
    <source>
        <dbReference type="ARBA" id="ARBA00022892"/>
    </source>
</evidence>
<keyword evidence="4" id="KW-0813">Transport</keyword>
<evidence type="ECO:0000256" key="3">
    <source>
        <dbReference type="ARBA" id="ARBA00010290"/>
    </source>
</evidence>
<evidence type="ECO:0000256" key="5">
    <source>
        <dbReference type="ARBA" id="ARBA00022707"/>
    </source>
</evidence>
<name>A0AA36EXI0_OCTVU</name>
<keyword evidence="13" id="KW-0460">Magnesium</keyword>
<accession>A0AA36EXI0</accession>
<dbReference type="Proteomes" id="UP001162480">
    <property type="component" value="Chromosome 1"/>
</dbReference>
<feature type="binding site" evidence="13">
    <location>
        <position position="47"/>
    </location>
    <ligand>
        <name>Mg(2+)</name>
        <dbReference type="ChEBI" id="CHEBI:18420"/>
    </ligand>
</feature>
<reference evidence="14" key="1">
    <citation type="submission" date="2023-08" db="EMBL/GenBank/DDBJ databases">
        <authorList>
            <person name="Alioto T."/>
            <person name="Alioto T."/>
            <person name="Gomez Garrido J."/>
        </authorList>
    </citation>
    <scope>NUCLEOTIDE SEQUENCE</scope>
</reference>
<keyword evidence="10 12" id="KW-0342">GTP-binding</keyword>
<dbReference type="InterPro" id="IPR006689">
    <property type="entry name" value="Small_GTPase_ARF/SAR"/>
</dbReference>
<dbReference type="NCBIfam" id="TIGR00231">
    <property type="entry name" value="small_GTP"/>
    <property type="match status" value="1"/>
</dbReference>
<evidence type="ECO:0000313" key="15">
    <source>
        <dbReference type="Proteomes" id="UP001162480"/>
    </source>
</evidence>
<evidence type="ECO:0000256" key="11">
    <source>
        <dbReference type="ARBA" id="ARBA00023288"/>
    </source>
</evidence>
<dbReference type="GO" id="GO:0070004">
    <property type="term" value="F:cysteine-type exopeptidase activity"/>
    <property type="evidence" value="ECO:0007669"/>
    <property type="project" value="InterPro"/>
</dbReference>
<dbReference type="SUPFAM" id="SSF52540">
    <property type="entry name" value="P-loop containing nucleoside triphosphate hydrolases"/>
    <property type="match status" value="1"/>
</dbReference>
<evidence type="ECO:0000256" key="8">
    <source>
        <dbReference type="ARBA" id="ARBA00022927"/>
    </source>
</evidence>
<keyword evidence="9" id="KW-0333">Golgi apparatus</keyword>
<keyword evidence="5" id="KW-0519">Myristate</keyword>
<keyword evidence="7" id="KW-0931">ER-Golgi transport</keyword>
<dbReference type="Gene3D" id="3.40.50.300">
    <property type="entry name" value="P-loop containing nucleotide triphosphate hydrolases"/>
    <property type="match status" value="1"/>
</dbReference>
<evidence type="ECO:0000256" key="13">
    <source>
        <dbReference type="PIRSR" id="PIRSR606689-2"/>
    </source>
</evidence>
<dbReference type="PRINTS" id="PR00328">
    <property type="entry name" value="SAR1GTPBP"/>
</dbReference>
<keyword evidence="11" id="KW-0449">Lipoprotein</keyword>
<dbReference type="Gene3D" id="3.60.60.10">
    <property type="entry name" value="Penicillin V Acylase, Chain A"/>
    <property type="match status" value="1"/>
</dbReference>
<dbReference type="EMBL" id="OX597814">
    <property type="protein sequence ID" value="CAI9716722.1"/>
    <property type="molecule type" value="Genomic_DNA"/>
</dbReference>
<dbReference type="SMART" id="SM00178">
    <property type="entry name" value="SAR"/>
    <property type="match status" value="1"/>
</dbReference>
<dbReference type="GO" id="GO:0003924">
    <property type="term" value="F:GTPase activity"/>
    <property type="evidence" value="ECO:0007669"/>
    <property type="project" value="InterPro"/>
</dbReference>
<dbReference type="GO" id="GO:0016192">
    <property type="term" value="P:vesicle-mediated transport"/>
    <property type="evidence" value="ECO:0007669"/>
    <property type="project" value="UniProtKB-KW"/>
</dbReference>
<evidence type="ECO:0000256" key="9">
    <source>
        <dbReference type="ARBA" id="ARBA00023034"/>
    </source>
</evidence>
<evidence type="ECO:0000256" key="6">
    <source>
        <dbReference type="ARBA" id="ARBA00022741"/>
    </source>
</evidence>
<comment type="similarity">
    <text evidence="2">Belongs to the peptidase C69 family. Secernin subfamily.</text>
</comment>
<dbReference type="GO" id="GO:0016805">
    <property type="term" value="F:dipeptidase activity"/>
    <property type="evidence" value="ECO:0007669"/>
    <property type="project" value="InterPro"/>
</dbReference>
<dbReference type="PANTHER" id="PTHR12994">
    <property type="entry name" value="SECERNIN"/>
    <property type="match status" value="1"/>
</dbReference>
<dbReference type="SMART" id="SM00177">
    <property type="entry name" value="ARF"/>
    <property type="match status" value="1"/>
</dbReference>
<feature type="binding site" evidence="12">
    <location>
        <begin position="23"/>
        <end position="30"/>
    </location>
    <ligand>
        <name>GTP</name>
        <dbReference type="ChEBI" id="CHEBI:37565"/>
    </ligand>
</feature>
<evidence type="ECO:0000256" key="12">
    <source>
        <dbReference type="PIRSR" id="PIRSR606689-1"/>
    </source>
</evidence>
<evidence type="ECO:0000256" key="1">
    <source>
        <dbReference type="ARBA" id="ARBA00004555"/>
    </source>
</evidence>
<dbReference type="PROSITE" id="PS51417">
    <property type="entry name" value="ARF"/>
    <property type="match status" value="1"/>
</dbReference>
<sequence>MGFLFSKLWSLFTNEEHKVIIVGLDNAGKTTILYQFLMNEVVHTSPTIGSNVEEVIWKNIRFLMWDIGGQESLRSAWNTYYTNAEFVILVVDSCDRERLSITKQELYTMLAHEFVFAEGKIGQFTLNLINKFHRNVNNLDNCVIFGKNSDRPSEEVQEVLYIAGCDHPRNSKVQCTYTKVDQAARTYSIIIAKPSWMWGAESGSNENGVCIGNEAVFSKMLSQQENEEKLLGCDIVRLALERSATAKEAKDIIIKLLETVGVGGRVSDEPLLSYLKYDNSFLISDKTEAWIVETAGQFWATQRVTSGLRNLSNILTIGTDYDELAEGTKEHAEKYGWWDPAEGEFHFAKSFCQTYSEVEKMDKFTHSRYASGREMLEEFSKDKRFCVADMISILKDEPSGINMKGVFRTMSSHVSFIRPPGSPLASCHWLTGTPDPVFSIFKPFVFTDGANIGASTKSPNFGSEDPAKCIPRFRRRVDRSTPLFEEHERVYLSCGTKGRESDKWLKEMNTLQAGIIRETEDFINDPEKLQLNKGTKKTLFRMAVHKEMVLYSKRTGSTYV</sequence>
<dbReference type="FunFam" id="3.40.50.300:FF:003500">
    <property type="entry name" value="ADP-ribosylation factor 1"/>
    <property type="match status" value="1"/>
</dbReference>
<comment type="subcellular location">
    <subcellularLocation>
        <location evidence="1">Golgi apparatus</location>
    </subcellularLocation>
</comment>
<dbReference type="InterPro" id="IPR005225">
    <property type="entry name" value="Small_GTP-bd"/>
</dbReference>
<feature type="binding site" evidence="13">
    <location>
        <position position="30"/>
    </location>
    <ligand>
        <name>Mg(2+)</name>
        <dbReference type="ChEBI" id="CHEBI:18420"/>
    </ligand>
</feature>
<evidence type="ECO:0000256" key="2">
    <source>
        <dbReference type="ARBA" id="ARBA00005705"/>
    </source>
</evidence>
<feature type="binding site" evidence="12">
    <location>
        <position position="69"/>
    </location>
    <ligand>
        <name>GTP</name>
        <dbReference type="ChEBI" id="CHEBI:37565"/>
    </ligand>
</feature>
<dbReference type="GO" id="GO:0015031">
    <property type="term" value="P:protein transport"/>
    <property type="evidence" value="ECO:0007669"/>
    <property type="project" value="UniProtKB-KW"/>
</dbReference>
<proteinExistence type="inferred from homology"/>
<dbReference type="GO" id="GO:0046872">
    <property type="term" value="F:metal ion binding"/>
    <property type="evidence" value="ECO:0007669"/>
    <property type="project" value="UniProtKB-KW"/>
</dbReference>
<gene>
    <name evidence="14" type="ORF">OCTVUL_1B002798</name>
</gene>
<dbReference type="PANTHER" id="PTHR12994:SF17">
    <property type="entry name" value="LD30995P"/>
    <property type="match status" value="1"/>
</dbReference>
<keyword evidence="15" id="KW-1185">Reference proteome</keyword>
<dbReference type="GO" id="GO:0005794">
    <property type="term" value="C:Golgi apparatus"/>
    <property type="evidence" value="ECO:0007669"/>
    <property type="project" value="UniProtKB-SubCell"/>
</dbReference>
<dbReference type="GO" id="GO:0005525">
    <property type="term" value="F:GTP binding"/>
    <property type="evidence" value="ECO:0007669"/>
    <property type="project" value="UniProtKB-KW"/>
</dbReference>
<keyword evidence="13" id="KW-0479">Metal-binding</keyword>
<evidence type="ECO:0000256" key="4">
    <source>
        <dbReference type="ARBA" id="ARBA00022448"/>
    </source>
</evidence>